<evidence type="ECO:0008006" key="3">
    <source>
        <dbReference type="Google" id="ProtNLM"/>
    </source>
</evidence>
<dbReference type="OrthoDB" id="9805247at2"/>
<dbReference type="PANTHER" id="PTHR39166">
    <property type="entry name" value="BLL1166 PROTEIN"/>
    <property type="match status" value="1"/>
</dbReference>
<dbReference type="AlphaFoldDB" id="A0A0V7ZZQ4"/>
<keyword evidence="2" id="KW-1185">Reference proteome</keyword>
<sequence length="182" mass="20571">MTNNHRLQEILANSPIAEVLPAIAQINLPDWWLAGGAIRNTVWHSIFGEECKLFIKDFDIAFFDATGDRNQELAAKARLTEQFPQHLFDVKNQASFGNWRSGLRVFTSTEDGIMNWLHTTAAVGVKVNKKGEWQFFTPYGLEDLFNGVIRPTPINVCNPDADNKAKELFMKCSCLRSDSNSH</sequence>
<organism evidence="1 2">
    <name type="scientific">Mastigocoleus testarum BC008</name>
    <dbReference type="NCBI Taxonomy" id="371196"/>
    <lineage>
        <taxon>Bacteria</taxon>
        <taxon>Bacillati</taxon>
        <taxon>Cyanobacteriota</taxon>
        <taxon>Cyanophyceae</taxon>
        <taxon>Nostocales</taxon>
        <taxon>Hapalosiphonaceae</taxon>
        <taxon>Mastigocoleus</taxon>
    </lineage>
</organism>
<dbReference type="Proteomes" id="UP000053372">
    <property type="component" value="Unassembled WGS sequence"/>
</dbReference>
<dbReference type="Pfam" id="PF06042">
    <property type="entry name" value="NTP_transf_6"/>
    <property type="match status" value="1"/>
</dbReference>
<evidence type="ECO:0000313" key="1">
    <source>
        <dbReference type="EMBL" id="KST70036.1"/>
    </source>
</evidence>
<comment type="caution">
    <text evidence="1">The sequence shown here is derived from an EMBL/GenBank/DDBJ whole genome shotgun (WGS) entry which is preliminary data.</text>
</comment>
<dbReference type="PANTHER" id="PTHR39166:SF1">
    <property type="entry name" value="BLL1166 PROTEIN"/>
    <property type="match status" value="1"/>
</dbReference>
<proteinExistence type="predicted"/>
<name>A0A0V7ZZQ4_9CYAN</name>
<dbReference type="EMBL" id="LMTZ01000007">
    <property type="protein sequence ID" value="KST70036.1"/>
    <property type="molecule type" value="Genomic_DNA"/>
</dbReference>
<protein>
    <recommendedName>
        <fullName evidence="3">Nucleotidyltransferase family protein</fullName>
    </recommendedName>
</protein>
<gene>
    <name evidence="1" type="ORF">BC008_06115</name>
</gene>
<reference evidence="1 2" key="1">
    <citation type="journal article" date="2015" name="Genome Announc.">
        <title>Draft Genome of the Euendolithic (true boring) Cyanobacterium Mastigocoleus testarum strain BC008.</title>
        <authorList>
            <person name="Guida B.S."/>
            <person name="Garcia-Pichel F."/>
        </authorList>
    </citation>
    <scope>NUCLEOTIDE SEQUENCE [LARGE SCALE GENOMIC DNA]</scope>
    <source>
        <strain evidence="1 2">BC008</strain>
    </source>
</reference>
<accession>A0A0V7ZZQ4</accession>
<dbReference type="InterPro" id="IPR009267">
    <property type="entry name" value="NTP_transf_6"/>
</dbReference>
<evidence type="ECO:0000313" key="2">
    <source>
        <dbReference type="Proteomes" id="UP000053372"/>
    </source>
</evidence>
<dbReference type="RefSeq" id="WP_027842530.1">
    <property type="nucleotide sequence ID" value="NZ_LMTZ01000007.1"/>
</dbReference>